<dbReference type="Proteomes" id="UP000824469">
    <property type="component" value="Unassembled WGS sequence"/>
</dbReference>
<dbReference type="AlphaFoldDB" id="A0AA38FHM6"/>
<dbReference type="InterPro" id="IPR045051">
    <property type="entry name" value="SBT"/>
</dbReference>
<evidence type="ECO:0000256" key="1">
    <source>
        <dbReference type="ARBA" id="ARBA00011073"/>
    </source>
</evidence>
<dbReference type="OMA" id="MIDARIW"/>
<dbReference type="SUPFAM" id="SSF52743">
    <property type="entry name" value="Subtilisin-like"/>
    <property type="match status" value="1"/>
</dbReference>
<dbReference type="CDD" id="cd02120">
    <property type="entry name" value="PA_subtilisin_like"/>
    <property type="match status" value="1"/>
</dbReference>
<evidence type="ECO:0008006" key="5">
    <source>
        <dbReference type="Google" id="ProtNLM"/>
    </source>
</evidence>
<dbReference type="PANTHER" id="PTHR10795">
    <property type="entry name" value="PROPROTEIN CONVERTASE SUBTILISIN/KEXIN"/>
    <property type="match status" value="1"/>
</dbReference>
<comment type="similarity">
    <text evidence="1">Belongs to the peptidase S8 family.</text>
</comment>
<dbReference type="Gene3D" id="3.50.30.30">
    <property type="match status" value="1"/>
</dbReference>
<name>A0AA38FHM6_TAXCH</name>
<sequence length="216" mass="23405">MRQRLQWENPYEIAMKALLLVQGGKSLPVCNEFLGLALSSSSSSGFWSQYSTKGEDIIVGMIDARIWPERESFSDRGLGPVPARWKGICESGQAFNSSQCNRKIIGARDPREIAEFGAIEKGVFISSAAGNDGPFLATLSNWITTVGASSIDRDFPASVVLGNQEIYIGTSMYRGNAISQGALPLVYVSTNNKSRRCLIGSLDPNVVSGKIMVCDQ</sequence>
<accession>A0AA38FHM6</accession>
<dbReference type="InterPro" id="IPR036852">
    <property type="entry name" value="Peptidase_S8/S53_dom_sf"/>
</dbReference>
<evidence type="ECO:0000256" key="2">
    <source>
        <dbReference type="ARBA" id="ARBA00022729"/>
    </source>
</evidence>
<evidence type="ECO:0000313" key="4">
    <source>
        <dbReference type="Proteomes" id="UP000824469"/>
    </source>
</evidence>
<dbReference type="GO" id="GO:0006508">
    <property type="term" value="P:proteolysis"/>
    <property type="evidence" value="ECO:0007669"/>
    <property type="project" value="InterPro"/>
</dbReference>
<dbReference type="EMBL" id="JAHRHJ020000009">
    <property type="protein sequence ID" value="KAH9302111.1"/>
    <property type="molecule type" value="Genomic_DNA"/>
</dbReference>
<feature type="non-terminal residue" evidence="3">
    <location>
        <position position="216"/>
    </location>
</feature>
<dbReference type="Gene3D" id="3.40.50.200">
    <property type="entry name" value="Peptidase S8/S53 domain"/>
    <property type="match status" value="1"/>
</dbReference>
<gene>
    <name evidence="3" type="ORF">KI387_013694</name>
</gene>
<proteinExistence type="inferred from homology"/>
<dbReference type="GO" id="GO:0004252">
    <property type="term" value="F:serine-type endopeptidase activity"/>
    <property type="evidence" value="ECO:0007669"/>
    <property type="project" value="InterPro"/>
</dbReference>
<organism evidence="3 4">
    <name type="scientific">Taxus chinensis</name>
    <name type="common">Chinese yew</name>
    <name type="synonym">Taxus wallichiana var. chinensis</name>
    <dbReference type="NCBI Taxonomy" id="29808"/>
    <lineage>
        <taxon>Eukaryota</taxon>
        <taxon>Viridiplantae</taxon>
        <taxon>Streptophyta</taxon>
        <taxon>Embryophyta</taxon>
        <taxon>Tracheophyta</taxon>
        <taxon>Spermatophyta</taxon>
        <taxon>Pinopsida</taxon>
        <taxon>Pinidae</taxon>
        <taxon>Conifers II</taxon>
        <taxon>Cupressales</taxon>
        <taxon>Taxaceae</taxon>
        <taxon>Taxus</taxon>
    </lineage>
</organism>
<comment type="caution">
    <text evidence="3">The sequence shown here is derived from an EMBL/GenBank/DDBJ whole genome shotgun (WGS) entry which is preliminary data.</text>
</comment>
<evidence type="ECO:0000313" key="3">
    <source>
        <dbReference type="EMBL" id="KAH9302111.1"/>
    </source>
</evidence>
<keyword evidence="2" id="KW-0732">Signal</keyword>
<reference evidence="3 4" key="1">
    <citation type="journal article" date="2021" name="Nat. Plants">
        <title>The Taxus genome provides insights into paclitaxel biosynthesis.</title>
        <authorList>
            <person name="Xiong X."/>
            <person name="Gou J."/>
            <person name="Liao Q."/>
            <person name="Li Y."/>
            <person name="Zhou Q."/>
            <person name="Bi G."/>
            <person name="Li C."/>
            <person name="Du R."/>
            <person name="Wang X."/>
            <person name="Sun T."/>
            <person name="Guo L."/>
            <person name="Liang H."/>
            <person name="Lu P."/>
            <person name="Wu Y."/>
            <person name="Zhang Z."/>
            <person name="Ro D.K."/>
            <person name="Shang Y."/>
            <person name="Huang S."/>
            <person name="Yan J."/>
        </authorList>
    </citation>
    <scope>NUCLEOTIDE SEQUENCE [LARGE SCALE GENOMIC DNA]</scope>
    <source>
        <strain evidence="3">Ta-2019</strain>
    </source>
</reference>
<protein>
    <recommendedName>
        <fullName evidence="5">Peptidase S8/S53 domain-containing protein</fullName>
    </recommendedName>
</protein>
<keyword evidence="4" id="KW-1185">Reference proteome</keyword>